<evidence type="ECO:0000313" key="4">
    <source>
        <dbReference type="Proteomes" id="UP000799118"/>
    </source>
</evidence>
<dbReference type="Proteomes" id="UP000799118">
    <property type="component" value="Unassembled WGS sequence"/>
</dbReference>
<dbReference type="EMBL" id="ML769786">
    <property type="protein sequence ID" value="KAE9387682.1"/>
    <property type="molecule type" value="Genomic_DNA"/>
</dbReference>
<name>A0A6A4GPH0_9AGAR</name>
<feature type="transmembrane region" description="Helical" evidence="2">
    <location>
        <begin position="223"/>
        <end position="246"/>
    </location>
</feature>
<organism evidence="3 4">
    <name type="scientific">Gymnopus androsaceus JB14</name>
    <dbReference type="NCBI Taxonomy" id="1447944"/>
    <lineage>
        <taxon>Eukaryota</taxon>
        <taxon>Fungi</taxon>
        <taxon>Dikarya</taxon>
        <taxon>Basidiomycota</taxon>
        <taxon>Agaricomycotina</taxon>
        <taxon>Agaricomycetes</taxon>
        <taxon>Agaricomycetidae</taxon>
        <taxon>Agaricales</taxon>
        <taxon>Marasmiineae</taxon>
        <taxon>Omphalotaceae</taxon>
        <taxon>Gymnopus</taxon>
    </lineage>
</organism>
<feature type="region of interest" description="Disordered" evidence="1">
    <location>
        <begin position="55"/>
        <end position="77"/>
    </location>
</feature>
<sequence length="306" mass="36004">MPRRRKTQNSRKKKSSEKRSERPAYYQYQQDEQDELHDHLRNFLHEFARERYYAQNRSGTSSQSGTANSRSKFDEDPHTHKSICKAWEDYVDEELALYIGRREFVLFLATLFITSLIFGIFLVFITVGKLWNLIFRSSSHWYGVLFTFIYILCCMTTSYTLMHRSVNRQSYTVVTERGLPLLRGSHHIYFHTHPSKLAPSQMRNPFNGESHLLYLLRYGGLRFLNSCSFPLFYAPFLMFYVLASYYDTFPSQWDYGWCGFGAVLCGVMGDNQHGGGRHQEGSCRVPGEKVFRVLEWDRFDSAWLIL</sequence>
<feature type="compositionally biased region" description="Basic residues" evidence="1">
    <location>
        <begin position="1"/>
        <end position="16"/>
    </location>
</feature>
<feature type="region of interest" description="Disordered" evidence="1">
    <location>
        <begin position="1"/>
        <end position="32"/>
    </location>
</feature>
<gene>
    <name evidence="3" type="ORF">BT96DRAFT_927479</name>
</gene>
<feature type="compositionally biased region" description="Polar residues" evidence="1">
    <location>
        <begin position="55"/>
        <end position="70"/>
    </location>
</feature>
<protein>
    <submittedName>
        <fullName evidence="3">Uncharacterized protein</fullName>
    </submittedName>
</protein>
<evidence type="ECO:0000313" key="3">
    <source>
        <dbReference type="EMBL" id="KAE9387682.1"/>
    </source>
</evidence>
<keyword evidence="2" id="KW-0812">Transmembrane</keyword>
<dbReference type="AlphaFoldDB" id="A0A6A4GPH0"/>
<keyword evidence="2" id="KW-1133">Transmembrane helix</keyword>
<feature type="transmembrane region" description="Helical" evidence="2">
    <location>
        <begin position="104"/>
        <end position="127"/>
    </location>
</feature>
<feature type="transmembrane region" description="Helical" evidence="2">
    <location>
        <begin position="139"/>
        <end position="161"/>
    </location>
</feature>
<proteinExistence type="predicted"/>
<dbReference type="OrthoDB" id="2927018at2759"/>
<keyword evidence="2" id="KW-0472">Membrane</keyword>
<reference evidence="3" key="1">
    <citation type="journal article" date="2019" name="Environ. Microbiol.">
        <title>Fungal ecological strategies reflected in gene transcription - a case study of two litter decomposers.</title>
        <authorList>
            <person name="Barbi F."/>
            <person name="Kohler A."/>
            <person name="Barry K."/>
            <person name="Baskaran P."/>
            <person name="Daum C."/>
            <person name="Fauchery L."/>
            <person name="Ihrmark K."/>
            <person name="Kuo A."/>
            <person name="LaButti K."/>
            <person name="Lipzen A."/>
            <person name="Morin E."/>
            <person name="Grigoriev I.V."/>
            <person name="Henrissat B."/>
            <person name="Lindahl B."/>
            <person name="Martin F."/>
        </authorList>
    </citation>
    <scope>NUCLEOTIDE SEQUENCE</scope>
    <source>
        <strain evidence="3">JB14</strain>
    </source>
</reference>
<feature type="non-terminal residue" evidence="3">
    <location>
        <position position="306"/>
    </location>
</feature>
<evidence type="ECO:0000256" key="2">
    <source>
        <dbReference type="SAM" id="Phobius"/>
    </source>
</evidence>
<evidence type="ECO:0000256" key="1">
    <source>
        <dbReference type="SAM" id="MobiDB-lite"/>
    </source>
</evidence>
<accession>A0A6A4GPH0</accession>
<keyword evidence="4" id="KW-1185">Reference proteome</keyword>